<dbReference type="RefSeq" id="WP_305975677.1">
    <property type="nucleotide sequence ID" value="NZ_JAPJDZ010000022.1"/>
</dbReference>
<comment type="caution">
    <text evidence="2">The sequence shown here is derived from an EMBL/GenBank/DDBJ whole genome shotgun (WGS) entry which is preliminary data.</text>
</comment>
<dbReference type="EMBL" id="JAPJDZ010000022">
    <property type="protein sequence ID" value="MDP5136349.1"/>
    <property type="molecule type" value="Genomic_DNA"/>
</dbReference>
<dbReference type="InterPro" id="IPR053136">
    <property type="entry name" value="UTP_pyrophosphatase-like"/>
</dbReference>
<dbReference type="InterPro" id="IPR002725">
    <property type="entry name" value="YgjP-like_metallopeptidase"/>
</dbReference>
<dbReference type="Proteomes" id="UP001231109">
    <property type="component" value="Unassembled WGS sequence"/>
</dbReference>
<reference evidence="2 3" key="1">
    <citation type="submission" date="2022-11" db="EMBL/GenBank/DDBJ databases">
        <title>Viruses from the air-sea interface of a natural surface slick.</title>
        <authorList>
            <person name="Rahlff J."/>
            <person name="Holmfeldt K."/>
        </authorList>
    </citation>
    <scope>NUCLEOTIDE SEQUENCE [LARGE SCALE GENOMIC DNA]</scope>
    <source>
        <strain evidence="2 3">SMS4</strain>
    </source>
</reference>
<protein>
    <submittedName>
        <fullName evidence="2">SprT family zinc-dependent metalloprotease</fullName>
    </submittedName>
</protein>
<feature type="domain" description="YgjP-like metallopeptidase" evidence="1">
    <location>
        <begin position="19"/>
        <end position="225"/>
    </location>
</feature>
<keyword evidence="3" id="KW-1185">Reference proteome</keyword>
<evidence type="ECO:0000259" key="1">
    <source>
        <dbReference type="Pfam" id="PF01863"/>
    </source>
</evidence>
<gene>
    <name evidence="2" type="ORF">ORJ04_10345</name>
</gene>
<dbReference type="GO" id="GO:0008237">
    <property type="term" value="F:metallopeptidase activity"/>
    <property type="evidence" value="ECO:0007669"/>
    <property type="project" value="UniProtKB-KW"/>
</dbReference>
<name>A0ABT9HZ06_9GAMM</name>
<dbReference type="Pfam" id="PF01863">
    <property type="entry name" value="YgjP-like"/>
    <property type="match status" value="1"/>
</dbReference>
<proteinExistence type="predicted"/>
<keyword evidence="2" id="KW-0482">Metalloprotease</keyword>
<sequence length="232" mass="27328">MKIDTESFSYHVVFSAKRRSIALQVRQGHLVVRAPLATNLADIKRVVAKQRLWVVKHLQQSKALVNKPDYLELGLLPLQNVKLPLIFKRMTKSSIISVDGVLNIAVSNRVKPDRFNAKVIALLQDWYKQQAFIWFSERVNYWHKEMKVQPGQIVIGNWKTRWGYCKQNCELGFNWRLMMAPDWVADYVVVHELAHLIHLNHSSDFWSLVSDYYPQMEEAKNWLKRYQHTLDL</sequence>
<keyword evidence="2" id="KW-0645">Protease</keyword>
<organism evidence="2 3">
    <name type="scientific">Rheinheimera baltica</name>
    <dbReference type="NCBI Taxonomy" id="67576"/>
    <lineage>
        <taxon>Bacteria</taxon>
        <taxon>Pseudomonadati</taxon>
        <taxon>Pseudomonadota</taxon>
        <taxon>Gammaproteobacteria</taxon>
        <taxon>Chromatiales</taxon>
        <taxon>Chromatiaceae</taxon>
        <taxon>Rheinheimera</taxon>
    </lineage>
</organism>
<dbReference type="PANTHER" id="PTHR30399:SF1">
    <property type="entry name" value="UTP PYROPHOSPHATASE"/>
    <property type="match status" value="1"/>
</dbReference>
<keyword evidence="2" id="KW-0378">Hydrolase</keyword>
<evidence type="ECO:0000313" key="2">
    <source>
        <dbReference type="EMBL" id="MDP5136349.1"/>
    </source>
</evidence>
<dbReference type="PANTHER" id="PTHR30399">
    <property type="entry name" value="UNCHARACTERIZED PROTEIN YGJP"/>
    <property type="match status" value="1"/>
</dbReference>
<dbReference type="Gene3D" id="3.30.2010.10">
    <property type="entry name" value="Metalloproteases ('zincins'), catalytic domain"/>
    <property type="match status" value="1"/>
</dbReference>
<accession>A0ABT9HZ06</accession>
<evidence type="ECO:0000313" key="3">
    <source>
        <dbReference type="Proteomes" id="UP001231109"/>
    </source>
</evidence>
<dbReference type="SUPFAM" id="SSF55486">
    <property type="entry name" value="Metalloproteases ('zincins'), catalytic domain"/>
    <property type="match status" value="1"/>
</dbReference>
<dbReference type="CDD" id="cd07344">
    <property type="entry name" value="M48_yhfN_like"/>
    <property type="match status" value="1"/>
</dbReference>